<proteinExistence type="predicted"/>
<accession>A0ABZ0TWJ3</accession>
<dbReference type="RefSeq" id="WP_045175145.1">
    <property type="nucleotide sequence ID" value="NZ_CP139957.1"/>
</dbReference>
<feature type="coiled-coil region" evidence="2">
    <location>
        <begin position="8"/>
        <end position="74"/>
    </location>
</feature>
<evidence type="ECO:0000256" key="1">
    <source>
        <dbReference type="ARBA" id="ARBA00022795"/>
    </source>
</evidence>
<reference evidence="3 4" key="1">
    <citation type="submission" date="2023-12" db="EMBL/GenBank/DDBJ databases">
        <authorList>
            <person name="Manesh M.J.H."/>
            <person name="Bing R.G."/>
            <person name="Willard D.J."/>
            <person name="Kelly R.M."/>
        </authorList>
    </citation>
    <scope>NUCLEOTIDE SEQUENCE [LARGE SCALE GENOMIC DNA]</scope>
    <source>
        <strain evidence="3 4">DSM 8977</strain>
    </source>
</reference>
<dbReference type="InterPro" id="IPR036679">
    <property type="entry name" value="FlgN-like_sf"/>
</dbReference>
<keyword evidence="3" id="KW-0966">Cell projection</keyword>
<gene>
    <name evidence="3" type="ORF">SOJ16_001653</name>
</gene>
<dbReference type="Proteomes" id="UP001322744">
    <property type="component" value="Chromosome"/>
</dbReference>
<keyword evidence="4" id="KW-1185">Reference proteome</keyword>
<protein>
    <submittedName>
        <fullName evidence="3">Flagellar protein FlgN</fullName>
    </submittedName>
</protein>
<keyword evidence="3" id="KW-0282">Flagellum</keyword>
<evidence type="ECO:0000313" key="4">
    <source>
        <dbReference type="Proteomes" id="UP001322744"/>
    </source>
</evidence>
<dbReference type="EMBL" id="CP139957">
    <property type="protein sequence ID" value="WPX07823.1"/>
    <property type="molecule type" value="Genomic_DNA"/>
</dbReference>
<dbReference type="Gene3D" id="1.20.58.300">
    <property type="entry name" value="FlgN-like"/>
    <property type="match status" value="1"/>
</dbReference>
<keyword evidence="1" id="KW-1005">Bacterial flagellum biogenesis</keyword>
<dbReference type="InterPro" id="IPR007809">
    <property type="entry name" value="FlgN-like"/>
</dbReference>
<dbReference type="Pfam" id="PF05130">
    <property type="entry name" value="FlgN"/>
    <property type="match status" value="1"/>
</dbReference>
<dbReference type="SUPFAM" id="SSF140566">
    <property type="entry name" value="FlgN-like"/>
    <property type="match status" value="1"/>
</dbReference>
<keyword evidence="3" id="KW-0969">Cilium</keyword>
<keyword evidence="2" id="KW-0175">Coiled coil</keyword>
<evidence type="ECO:0000256" key="2">
    <source>
        <dbReference type="SAM" id="Coils"/>
    </source>
</evidence>
<evidence type="ECO:0000313" key="3">
    <source>
        <dbReference type="EMBL" id="WPX07823.1"/>
    </source>
</evidence>
<name>A0ABZ0TWJ3_9FIRM</name>
<sequence length="161" mass="18711">MSYIEKIIELLEEEYKVFERILKLSNEATKYIVENNLSGLIEISNQEKKEAETINKLERERQQILEALAKEKNVSVTNLNELVYVATPDEWQKINDLKTKLGKIIFELKKANDLNTSLVSNALEYIDFMTNVISSYFSDHTTYQKDGQAGQQKKNLFDIKL</sequence>
<organism evidence="3 4">
    <name type="scientific">Anaerocellum danielii</name>
    <dbReference type="NCBI Taxonomy" id="1387557"/>
    <lineage>
        <taxon>Bacteria</taxon>
        <taxon>Bacillati</taxon>
        <taxon>Bacillota</taxon>
        <taxon>Bacillota incertae sedis</taxon>
        <taxon>Caldicellulosiruptorales</taxon>
        <taxon>Caldicellulosiruptoraceae</taxon>
        <taxon>Anaerocellum</taxon>
    </lineage>
</organism>